<organism evidence="1 2">
    <name type="scientific">Salinimicrobium gaetbulicola</name>
    <dbReference type="NCBI Taxonomy" id="999702"/>
    <lineage>
        <taxon>Bacteria</taxon>
        <taxon>Pseudomonadati</taxon>
        <taxon>Bacteroidota</taxon>
        <taxon>Flavobacteriia</taxon>
        <taxon>Flavobacteriales</taxon>
        <taxon>Flavobacteriaceae</taxon>
        <taxon>Salinimicrobium</taxon>
    </lineage>
</organism>
<dbReference type="EMBL" id="JBHTJP010000035">
    <property type="protein sequence ID" value="MFD0977527.1"/>
    <property type="molecule type" value="Genomic_DNA"/>
</dbReference>
<evidence type="ECO:0000313" key="2">
    <source>
        <dbReference type="Proteomes" id="UP001597100"/>
    </source>
</evidence>
<accession>A0ABW3IHE0</accession>
<sequence length="104" mass="12202">MNLLYKSYYFASYQCDKSRSFYLDFGHKQVKLSFCQLLSIRQKVNAINLDSHFDKDMNYNGIEILTLCNREHLFILDTLQVIDLKQLIKATFGMLELNSLVTHA</sequence>
<dbReference type="Proteomes" id="UP001597100">
    <property type="component" value="Unassembled WGS sequence"/>
</dbReference>
<comment type="caution">
    <text evidence="1">The sequence shown here is derived from an EMBL/GenBank/DDBJ whole genome shotgun (WGS) entry which is preliminary data.</text>
</comment>
<evidence type="ECO:0000313" key="1">
    <source>
        <dbReference type="EMBL" id="MFD0977527.1"/>
    </source>
</evidence>
<keyword evidence="2" id="KW-1185">Reference proteome</keyword>
<name>A0ABW3IHE0_9FLAO</name>
<protein>
    <submittedName>
        <fullName evidence="1">Uncharacterized protein</fullName>
    </submittedName>
</protein>
<gene>
    <name evidence="1" type="ORF">ACFQ1G_12045</name>
</gene>
<reference evidence="2" key="1">
    <citation type="journal article" date="2019" name="Int. J. Syst. Evol. Microbiol.">
        <title>The Global Catalogue of Microorganisms (GCM) 10K type strain sequencing project: providing services to taxonomists for standard genome sequencing and annotation.</title>
        <authorList>
            <consortium name="The Broad Institute Genomics Platform"/>
            <consortium name="The Broad Institute Genome Sequencing Center for Infectious Disease"/>
            <person name="Wu L."/>
            <person name="Ma J."/>
        </authorList>
    </citation>
    <scope>NUCLEOTIDE SEQUENCE [LARGE SCALE GENOMIC DNA]</scope>
    <source>
        <strain evidence="2">CCUG 60898</strain>
    </source>
</reference>
<proteinExistence type="predicted"/>
<dbReference type="RefSeq" id="WP_380739884.1">
    <property type="nucleotide sequence ID" value="NZ_JBHTJP010000035.1"/>
</dbReference>